<accession>F4MQJ6</accession>
<dbReference type="AlphaFoldDB" id="F4MQJ6"/>
<dbReference type="Proteomes" id="UP000010103">
    <property type="component" value="Chromosome"/>
</dbReference>
<dbReference type="HOGENOM" id="CLU_764677_0_0_14"/>
<organism evidence="2 3">
    <name type="scientific">Mycoplasma mycoides subsp. capri LC str. 95010</name>
    <dbReference type="NCBI Taxonomy" id="862259"/>
    <lineage>
        <taxon>Bacteria</taxon>
        <taxon>Bacillati</taxon>
        <taxon>Mycoplasmatota</taxon>
        <taxon>Mollicutes</taxon>
        <taxon>Mycoplasmataceae</taxon>
        <taxon>Mycoplasma</taxon>
    </lineage>
</organism>
<evidence type="ECO:0000256" key="1">
    <source>
        <dbReference type="SAM" id="Phobius"/>
    </source>
</evidence>
<sequence length="400" mass="48032">MRGFDPRSTPHLENNKQHLGVVFLFLIKISNIFLFFSNTYMRCNMSIEFKEIEVKNSRVTQKPNYLVDVIFSKQKYQEDKKEFYKLYLVISKNLRYYDESKLFNNLSDLFYSISYKNKDKLVKLISNEKKLINYQISTNKQKQFITINIPTNIFNNHQLELIFDAKFKTNNLTEEFTNTILLNNKATHNKNKYLNNLITYYKNYDQYKKKADLFNLLSYELNYKQPSFTINTKYLKIIDFDYKFNVNLHKDFNNNWEINYLINNLLNSRINNFIQINKLQINDFIKPNKYYKDLPKAIVLDDGVYFNNYSEIKDQTIISDSNTKGFIFNGLVDNTFYYDLKIFDNILNFKTKINSLKFIDCNDCNLINPNISKYLFSKEFFLNLEVHPNLESELNKYEVK</sequence>
<protein>
    <submittedName>
        <fullName evidence="2">Uncharacterized protein</fullName>
    </submittedName>
</protein>
<keyword evidence="1" id="KW-0812">Transmembrane</keyword>
<reference evidence="3" key="1">
    <citation type="journal article" date="2011" name="BMC Genomics">
        <title>Mycoplasma mycoides, from "mycoides Small Colony" to "capri". A microevolutionary perspective.</title>
        <authorList>
            <person name="Thiaucourt F."/>
            <person name="Manso-Silvan L."/>
            <person name="Salah W."/>
            <person name="Barbe V."/>
            <person name="Berger A."/>
            <person name="Jacob D."/>
            <person name="Breton M."/>
            <person name="Dupuy V."/>
            <person name="Lomenech A.M."/>
            <person name="Blanchard A."/>
            <person name="Sirand-Pugnet P."/>
        </authorList>
    </citation>
    <scope>NUCLEOTIDE SEQUENCE [LARGE SCALE GENOMIC DNA]</scope>
    <source>
        <strain evidence="3">95010</strain>
    </source>
</reference>
<dbReference type="KEGG" id="mml:MLC_6510"/>
<evidence type="ECO:0000313" key="2">
    <source>
        <dbReference type="EMBL" id="CBW54379.1"/>
    </source>
</evidence>
<proteinExistence type="predicted"/>
<gene>
    <name evidence="2" type="ORF">MLC_6510</name>
</gene>
<keyword evidence="1" id="KW-0472">Membrane</keyword>
<evidence type="ECO:0000313" key="3">
    <source>
        <dbReference type="Proteomes" id="UP000010103"/>
    </source>
</evidence>
<reference evidence="3" key="2">
    <citation type="journal article" date="2011" name="BMC Genomics">
        <title>Mycoplasma mycoides, from mycoides Small Colony to capri. A microevolutionary perspective.</title>
        <authorList>
            <person name="Thiaucourt F."/>
            <person name="Manso-Silvan L."/>
            <person name="Salah W."/>
            <person name="Barbe V."/>
            <person name="Berger A."/>
            <person name="Jacob D."/>
            <person name="Breton M."/>
            <person name="Dupuy V."/>
            <person name="Lomenech A.M."/>
            <person name="Blanchard A."/>
            <person name="Sirand-Pugnet P."/>
        </authorList>
    </citation>
    <scope>NUCLEOTIDE SEQUENCE [LARGE SCALE GENOMIC DNA]</scope>
    <source>
        <strain evidence="3">95010</strain>
    </source>
</reference>
<dbReference type="EMBL" id="FQ377874">
    <property type="protein sequence ID" value="CBW54379.1"/>
    <property type="molecule type" value="Genomic_DNA"/>
</dbReference>
<name>F4MQJ6_MYCML</name>
<keyword evidence="1" id="KW-1133">Transmembrane helix</keyword>
<feature type="transmembrane region" description="Helical" evidence="1">
    <location>
        <begin position="21"/>
        <end position="41"/>
    </location>
</feature>